<keyword evidence="6" id="KW-0813">Transport</keyword>
<proteinExistence type="inferred from homology"/>
<name>A0A4P7A1W3_9BACL</name>
<comment type="similarity">
    <text evidence="6">Belongs to the ABC-4 integral membrane protein family.</text>
</comment>
<dbReference type="InterPro" id="IPR027022">
    <property type="entry name" value="ABC_permease_BceB-typ"/>
</dbReference>
<dbReference type="PANTHER" id="PTHR46795">
    <property type="entry name" value="ABC TRANSPORTER PERMEASE-RELATED-RELATED"/>
    <property type="match status" value="1"/>
</dbReference>
<dbReference type="Proteomes" id="UP000294292">
    <property type="component" value="Chromosome"/>
</dbReference>
<dbReference type="OrthoDB" id="1705903at2"/>
<reference evidence="8 9" key="1">
    <citation type="submission" date="2019-03" db="EMBL/GenBank/DDBJ databases">
        <title>Complete genome sequence of Paenisporosarcina antarctica CGMCC 1.6503T.</title>
        <authorList>
            <person name="Rong J.-C."/>
            <person name="Chi N.-Y."/>
            <person name="Zhang Q.-F."/>
        </authorList>
    </citation>
    <scope>NUCLEOTIDE SEQUENCE [LARGE SCALE GENOMIC DNA]</scope>
    <source>
        <strain evidence="8 9">CGMCC 1.6503</strain>
    </source>
</reference>
<dbReference type="GO" id="GO:0055085">
    <property type="term" value="P:transmembrane transport"/>
    <property type="evidence" value="ECO:0007669"/>
    <property type="project" value="UniProtKB-UniRule"/>
</dbReference>
<comment type="subcellular location">
    <subcellularLocation>
        <location evidence="1 6">Cell membrane</location>
        <topology evidence="1 6">Multi-pass membrane protein</topology>
    </subcellularLocation>
</comment>
<sequence length="660" mass="75318">MNNRFFSSLALRNIKSNKQLYIPYLLSSTAIIMMLYLMASLLTNKFVQERSSSLSPLFLIGTIVIGIFSVIFILYTNSFLIKRRKKEIGLYGILGLEKKHVAKMLFFETLFTSLLSIAAGLLAGLVFGRLVFMMLNYLLRLPTDITYSSSPITVLATVALFIMIFGITFLYNVSQFTFANPIKLLKGKQEGEKEPKGSLILFILSLIFLGWGYGISLTIPDPLSAISKFFLAVLLVIIGTYLLFISGSIFILKALKKNKRIYYRPGAFISISGMLFRMKQNAVGLANICILASMVIIAVSTTVTIFVESEETLENRFPYENNMKLFGDPENFDEMNSRFFNLQERLREKTETMGLEVTEIESYRYESLSGGLQGNQFVIDGNLAEPEKSINMMVLPLEDFNKMTGNSYSLADDEALYYHSTKTYREDELTVGDKTYRLTEVDNEFSEEMDLTESMALVLPDISHLMNIQADFKKQFPDTNYFTIDAEIGWNTSGTEEEKNEFAEQLNDEYGWDAGGMNLYNSRLLQREEWYSTNGGFLFLGIFLGLLFTIGTVLITYFKQVSEGFDDREKFQIMQKVGLDKEMIQESTRSQIVWMFLLPIVIATIHVSFAYPIVRKLLLMFGVTNETTWLMSFIGVVLAFAAIYWMIYRVTSKVYYSIVK</sequence>
<feature type="transmembrane region" description="Helical" evidence="6">
    <location>
        <begin position="152"/>
        <end position="178"/>
    </location>
</feature>
<feature type="transmembrane region" description="Helical" evidence="6">
    <location>
        <begin position="537"/>
        <end position="558"/>
    </location>
</feature>
<feature type="transmembrane region" description="Helical" evidence="6">
    <location>
        <begin position="54"/>
        <end position="76"/>
    </location>
</feature>
<feature type="domain" description="ABC3 transporter permease C-terminal" evidence="7">
    <location>
        <begin position="62"/>
        <end position="181"/>
    </location>
</feature>
<feature type="transmembrane region" description="Helical" evidence="6">
    <location>
        <begin position="21"/>
        <end position="42"/>
    </location>
</feature>
<evidence type="ECO:0000256" key="4">
    <source>
        <dbReference type="ARBA" id="ARBA00022989"/>
    </source>
</evidence>
<dbReference type="InterPro" id="IPR003838">
    <property type="entry name" value="ABC3_permease_C"/>
</dbReference>
<keyword evidence="5 6" id="KW-0472">Membrane</keyword>
<keyword evidence="4 6" id="KW-1133">Transmembrane helix</keyword>
<protein>
    <submittedName>
        <fullName evidence="8">ABC transporter permease</fullName>
    </submittedName>
</protein>
<evidence type="ECO:0000256" key="2">
    <source>
        <dbReference type="ARBA" id="ARBA00022475"/>
    </source>
</evidence>
<organism evidence="8 9">
    <name type="scientific">Paenisporosarcina antarctica</name>
    <dbReference type="NCBI Taxonomy" id="417367"/>
    <lineage>
        <taxon>Bacteria</taxon>
        <taxon>Bacillati</taxon>
        <taxon>Bacillota</taxon>
        <taxon>Bacilli</taxon>
        <taxon>Bacillales</taxon>
        <taxon>Caryophanaceae</taxon>
        <taxon>Paenisporosarcina</taxon>
    </lineage>
</organism>
<dbReference type="GO" id="GO:0005886">
    <property type="term" value="C:plasma membrane"/>
    <property type="evidence" value="ECO:0007669"/>
    <property type="project" value="UniProtKB-SubCell"/>
</dbReference>
<feature type="transmembrane region" description="Helical" evidence="6">
    <location>
        <begin position="199"/>
        <end position="217"/>
    </location>
</feature>
<evidence type="ECO:0000256" key="3">
    <source>
        <dbReference type="ARBA" id="ARBA00022692"/>
    </source>
</evidence>
<dbReference type="KEGG" id="panc:E2636_16190"/>
<evidence type="ECO:0000313" key="8">
    <source>
        <dbReference type="EMBL" id="QBP42594.1"/>
    </source>
</evidence>
<feature type="transmembrane region" description="Helical" evidence="6">
    <location>
        <begin position="592"/>
        <end position="614"/>
    </location>
</feature>
<keyword evidence="3 6" id="KW-0812">Transmembrane</keyword>
<dbReference type="RefSeq" id="WP_134211141.1">
    <property type="nucleotide sequence ID" value="NZ_CP038015.1"/>
</dbReference>
<feature type="transmembrane region" description="Helical" evidence="6">
    <location>
        <begin position="626"/>
        <end position="647"/>
    </location>
</feature>
<evidence type="ECO:0000256" key="6">
    <source>
        <dbReference type="PIRNR" id="PIRNR018968"/>
    </source>
</evidence>
<dbReference type="PANTHER" id="PTHR46795:SF3">
    <property type="entry name" value="ABC TRANSPORTER PERMEASE"/>
    <property type="match status" value="1"/>
</dbReference>
<feature type="transmembrane region" description="Helical" evidence="6">
    <location>
        <begin position="284"/>
        <end position="307"/>
    </location>
</feature>
<feature type="transmembrane region" description="Helical" evidence="6">
    <location>
        <begin position="105"/>
        <end position="132"/>
    </location>
</feature>
<keyword evidence="9" id="KW-1185">Reference proteome</keyword>
<dbReference type="AlphaFoldDB" id="A0A4P7A1W3"/>
<dbReference type="PIRSF" id="PIRSF018968">
    <property type="entry name" value="ABC_permease_BceB"/>
    <property type="match status" value="1"/>
</dbReference>
<gene>
    <name evidence="8" type="ORF">E2636_16190</name>
</gene>
<evidence type="ECO:0000256" key="5">
    <source>
        <dbReference type="ARBA" id="ARBA00023136"/>
    </source>
</evidence>
<dbReference type="EMBL" id="CP038015">
    <property type="protein sequence ID" value="QBP42594.1"/>
    <property type="molecule type" value="Genomic_DNA"/>
</dbReference>
<evidence type="ECO:0000256" key="1">
    <source>
        <dbReference type="ARBA" id="ARBA00004651"/>
    </source>
</evidence>
<evidence type="ECO:0000259" key="7">
    <source>
        <dbReference type="Pfam" id="PF02687"/>
    </source>
</evidence>
<feature type="transmembrane region" description="Helical" evidence="6">
    <location>
        <begin position="229"/>
        <end position="252"/>
    </location>
</feature>
<keyword evidence="2 6" id="KW-1003">Cell membrane</keyword>
<dbReference type="Pfam" id="PF02687">
    <property type="entry name" value="FtsX"/>
    <property type="match status" value="1"/>
</dbReference>
<accession>A0A4P7A1W3</accession>
<evidence type="ECO:0000313" key="9">
    <source>
        <dbReference type="Proteomes" id="UP000294292"/>
    </source>
</evidence>
<dbReference type="InterPro" id="IPR052536">
    <property type="entry name" value="ABC-4_Integral_Memb_Prot"/>
</dbReference>